<evidence type="ECO:0000256" key="2">
    <source>
        <dbReference type="ARBA" id="ARBA00022803"/>
    </source>
</evidence>
<dbReference type="PANTHER" id="PTHR44943">
    <property type="entry name" value="CELLULOSE SYNTHASE OPERON PROTEIN C"/>
    <property type="match status" value="1"/>
</dbReference>
<dbReference type="InterPro" id="IPR051685">
    <property type="entry name" value="Ycf3/AcsC/BcsC/TPR_MFPF"/>
</dbReference>
<comment type="caution">
    <text evidence="3">The sequence shown here is derived from an EMBL/GenBank/DDBJ whole genome shotgun (WGS) entry which is preliminary data.</text>
</comment>
<evidence type="ECO:0000313" key="3">
    <source>
        <dbReference type="EMBL" id="GAG34582.1"/>
    </source>
</evidence>
<sequence>DLLYEAGGVLPQKRLKLLEENHRTIIKRDDALSREISLCVLLQQYDKAIELLTSRHFHTWEGGGRIHNLYVDAHLLRGQKKLKYKKYQEALKDFEAALEYPENLEVGRPKRDRRTCQTYFFIGTAYEGLGNIQKAREYFEKSASVEVGRSEFSYYKGLAFKKLGQEDKAKRTFDELKESAKPGPAVKFFAKFGEEQAHNIRMANIHYISGLAYLGKGMQEEAQAEFEKALELNINHLWARVHLSEL</sequence>
<organism evidence="3">
    <name type="scientific">marine sediment metagenome</name>
    <dbReference type="NCBI Taxonomy" id="412755"/>
    <lineage>
        <taxon>unclassified sequences</taxon>
        <taxon>metagenomes</taxon>
        <taxon>ecological metagenomes</taxon>
    </lineage>
</organism>
<gene>
    <name evidence="3" type="ORF">S01H1_63315</name>
</gene>
<keyword evidence="1" id="KW-0677">Repeat</keyword>
<proteinExistence type="predicted"/>
<name>X0XGQ6_9ZZZZ</name>
<dbReference type="EMBL" id="BARS01041653">
    <property type="protein sequence ID" value="GAG34582.1"/>
    <property type="molecule type" value="Genomic_DNA"/>
</dbReference>
<accession>X0XGQ6</accession>
<dbReference type="AlphaFoldDB" id="X0XGQ6"/>
<dbReference type="SMART" id="SM00028">
    <property type="entry name" value="TPR"/>
    <property type="match status" value="3"/>
</dbReference>
<dbReference type="PANTHER" id="PTHR44943:SF4">
    <property type="entry name" value="TPR REPEAT-CONTAINING PROTEIN MJ0798"/>
    <property type="match status" value="1"/>
</dbReference>
<dbReference type="SUPFAM" id="SSF48452">
    <property type="entry name" value="TPR-like"/>
    <property type="match status" value="1"/>
</dbReference>
<dbReference type="Pfam" id="PF13181">
    <property type="entry name" value="TPR_8"/>
    <property type="match status" value="2"/>
</dbReference>
<protein>
    <submittedName>
        <fullName evidence="3">Uncharacterized protein</fullName>
    </submittedName>
</protein>
<reference evidence="3" key="1">
    <citation type="journal article" date="2014" name="Front. Microbiol.">
        <title>High frequency of phylogenetically diverse reductive dehalogenase-homologous genes in deep subseafloor sedimentary metagenomes.</title>
        <authorList>
            <person name="Kawai M."/>
            <person name="Futagami T."/>
            <person name="Toyoda A."/>
            <person name="Takaki Y."/>
            <person name="Nishi S."/>
            <person name="Hori S."/>
            <person name="Arai W."/>
            <person name="Tsubouchi T."/>
            <person name="Morono Y."/>
            <person name="Uchiyama I."/>
            <person name="Ito T."/>
            <person name="Fujiyama A."/>
            <person name="Inagaki F."/>
            <person name="Takami H."/>
        </authorList>
    </citation>
    <scope>NUCLEOTIDE SEQUENCE</scope>
    <source>
        <strain evidence="3">Expedition CK06-06</strain>
    </source>
</reference>
<evidence type="ECO:0000256" key="1">
    <source>
        <dbReference type="ARBA" id="ARBA00022737"/>
    </source>
</evidence>
<dbReference type="Pfam" id="PF13174">
    <property type="entry name" value="TPR_6"/>
    <property type="match status" value="1"/>
</dbReference>
<feature type="non-terminal residue" evidence="3">
    <location>
        <position position="1"/>
    </location>
</feature>
<keyword evidence="2" id="KW-0802">TPR repeat</keyword>
<dbReference type="InterPro" id="IPR019734">
    <property type="entry name" value="TPR_rpt"/>
</dbReference>
<dbReference type="InterPro" id="IPR011990">
    <property type="entry name" value="TPR-like_helical_dom_sf"/>
</dbReference>
<dbReference type="PROSITE" id="PS50005">
    <property type="entry name" value="TPR"/>
    <property type="match status" value="3"/>
</dbReference>
<dbReference type="Gene3D" id="1.25.40.10">
    <property type="entry name" value="Tetratricopeptide repeat domain"/>
    <property type="match status" value="2"/>
</dbReference>